<organism evidence="2 3">
    <name type="scientific">Vicia faba</name>
    <name type="common">Broad bean</name>
    <name type="synonym">Faba vulgaris</name>
    <dbReference type="NCBI Taxonomy" id="3906"/>
    <lineage>
        <taxon>Eukaryota</taxon>
        <taxon>Viridiplantae</taxon>
        <taxon>Streptophyta</taxon>
        <taxon>Embryophyta</taxon>
        <taxon>Tracheophyta</taxon>
        <taxon>Spermatophyta</taxon>
        <taxon>Magnoliopsida</taxon>
        <taxon>eudicotyledons</taxon>
        <taxon>Gunneridae</taxon>
        <taxon>Pentapetalae</taxon>
        <taxon>rosids</taxon>
        <taxon>fabids</taxon>
        <taxon>Fabales</taxon>
        <taxon>Fabaceae</taxon>
        <taxon>Papilionoideae</taxon>
        <taxon>50 kb inversion clade</taxon>
        <taxon>NPAAA clade</taxon>
        <taxon>Hologalegina</taxon>
        <taxon>IRL clade</taxon>
        <taxon>Fabeae</taxon>
        <taxon>Vicia</taxon>
    </lineage>
</organism>
<sequence length="661" mass="74261">MAERCADVASIAREIFTLGIPSSKIRDLKDHHRIWAKIILGCINHKKPTSSPDYINIDQQFLIYFISQKTKVNLAHLLFNHMRTSVKDTREEERTKRDWIPLGRLISDILTENRLIEHLTEAQEISSLEATAGKPLNTKNLKKMKIIENIRKEPNVTSFVTITSRRIPLDDFPMFSEIDSKPEIIAPEVVLKKNKKRKAATEGSSQRTPKAAKRKGNPSTVNVLESITISTSEPIPTHLEIPTPQTFDDFDIGFDPSETLSLRGTHSLPINPNTETTQPELAKVLSDIETFDQNISAPIPENPNSETTSEAPQPEIPLPPSPQQEIHPPSPQPEQSQPEVQTSEVQPSESCEPEPHNIQFNQTVDSDTIPIPGITEPLAIRMPLTILDIPQIPSSLESTLPNSPTSLIIIPDSPTPSPKNNPDDNAKNVIDLTVFERLAAITHKTAIPKPKPSEPTPDVGTSLMMFETEMQKWITSLKQASLEMINPAASDYLWTSLRKWISSETHKMQEQSYGQVQQNFSNLLKVIEDQVLSQLLKEEVLPLDNAPWSEHRPIDKVQPESEGLILTDTLEQMILAEELVQKDGVAGCSEKHPVTEDSQASSYERQILEELKRADIIMQERMDKQDDKISEIKSILTKQEETNTQIKGLLETLFTRLPPPS</sequence>
<dbReference type="AlphaFoldDB" id="A0AAV1B7S0"/>
<dbReference type="Proteomes" id="UP001157006">
    <property type="component" value="Chromosome 6"/>
</dbReference>
<dbReference type="EMBL" id="OX451741">
    <property type="protein sequence ID" value="CAI8618441.1"/>
    <property type="molecule type" value="Genomic_DNA"/>
</dbReference>
<protein>
    <submittedName>
        <fullName evidence="2">Uncharacterized protein</fullName>
    </submittedName>
</protein>
<feature type="compositionally biased region" description="Pro residues" evidence="1">
    <location>
        <begin position="314"/>
        <end position="332"/>
    </location>
</feature>
<evidence type="ECO:0000313" key="2">
    <source>
        <dbReference type="EMBL" id="CAI8618441.1"/>
    </source>
</evidence>
<name>A0AAV1B7S0_VICFA</name>
<feature type="compositionally biased region" description="Polar residues" evidence="1">
    <location>
        <begin position="295"/>
        <end position="309"/>
    </location>
</feature>
<evidence type="ECO:0000313" key="3">
    <source>
        <dbReference type="Proteomes" id="UP001157006"/>
    </source>
</evidence>
<keyword evidence="3" id="KW-1185">Reference proteome</keyword>
<feature type="region of interest" description="Disordered" evidence="1">
    <location>
        <begin position="193"/>
        <end position="219"/>
    </location>
</feature>
<evidence type="ECO:0000256" key="1">
    <source>
        <dbReference type="SAM" id="MobiDB-lite"/>
    </source>
</evidence>
<proteinExistence type="predicted"/>
<feature type="region of interest" description="Disordered" evidence="1">
    <location>
        <begin position="295"/>
        <end position="370"/>
    </location>
</feature>
<gene>
    <name evidence="2" type="ORF">VFH_VI123200</name>
</gene>
<feature type="region of interest" description="Disordered" evidence="1">
    <location>
        <begin position="258"/>
        <end position="278"/>
    </location>
</feature>
<reference evidence="2 3" key="1">
    <citation type="submission" date="2023-01" db="EMBL/GenBank/DDBJ databases">
        <authorList>
            <person name="Kreplak J."/>
        </authorList>
    </citation>
    <scope>NUCLEOTIDE SEQUENCE [LARGE SCALE GENOMIC DNA]</scope>
</reference>
<accession>A0AAV1B7S0</accession>
<feature type="compositionally biased region" description="Low complexity" evidence="1">
    <location>
        <begin position="333"/>
        <end position="346"/>
    </location>
</feature>